<name>A0A3S2V4C9_9SPHI</name>
<sequence length="661" mass="75869">MIKSLLSLLSLFFLVNVANAQDEDFQYGQFSWDELNMKSYKNDTSAHAVVLKEYGNAWISSNDEIRLQYEYHVKIKIFDNKGFNEGKIEIPIYKGDSDDRGETVTEISAKTTFVNDNGTIGAAELDKKGIFTVNENQYWKKVTFALPNLRNGCVIEYKYRLTSPYIQHFKSWEFQSDIPKMSSVYRVHLPGVYNYNVSIRGPLKLLEGPEYKPERESECFSIAGIKADCSKFIFAMKDIPPFIEEDYMTSRKNFVSAINFELQEYYNLNTGVKIQMTKEWKDVDKEMRISEYFGSQIKKKDFFKEKLIPVINGTNNELDKAKAVYNFIQKNYKWNGFKGIYSDGIRKAFEKHTGTVADINLSLVAALNSAGLNTEAVLLSTRSNGLLSKIYPVITEFDWVVAKVNIGDKAYYCDATDPLLPFGILPLHCLNDQGRAMSIDKPSYWVDFSPQEKTSTYLLDLVLQENGKLKGRIVNYSAGYDGYLKRKKIKGFNSVDEYIEDLDDKQPKLRILKSDIKNIDSLELPLVENYEVEMDVYDNLNAKKFTFNPFILSKISENPFKLAERSYPVDLGMPLTERVTLNIELPAGYTIETPPKDISFALPNNGGRFVTQFTGIGNKFSFSHLISHKKAIYASEEYPYLKEFYNQVILSEKSDLVFRKN</sequence>
<dbReference type="Gene3D" id="2.60.40.3140">
    <property type="match status" value="1"/>
</dbReference>
<dbReference type="Proteomes" id="UP000282759">
    <property type="component" value="Unassembled WGS sequence"/>
</dbReference>
<gene>
    <name evidence="3" type="ORF">EOD41_03990</name>
</gene>
<accession>A0A3S2V4C9</accession>
<feature type="chain" id="PRO_5018792015" evidence="1">
    <location>
        <begin position="21"/>
        <end position="661"/>
    </location>
</feature>
<dbReference type="Gene3D" id="2.60.120.1130">
    <property type="match status" value="1"/>
</dbReference>
<evidence type="ECO:0000256" key="1">
    <source>
        <dbReference type="SAM" id="SignalP"/>
    </source>
</evidence>
<keyword evidence="1" id="KW-0732">Signal</keyword>
<dbReference type="Pfam" id="PF12969">
    <property type="entry name" value="DUF3857"/>
    <property type="match status" value="1"/>
</dbReference>
<dbReference type="Gene3D" id="3.10.620.30">
    <property type="match status" value="1"/>
</dbReference>
<dbReference type="OrthoDB" id="98874at2"/>
<dbReference type="InterPro" id="IPR024618">
    <property type="entry name" value="DUF3857"/>
</dbReference>
<proteinExistence type="predicted"/>
<feature type="domain" description="DUF3857" evidence="2">
    <location>
        <begin position="68"/>
        <end position="198"/>
    </location>
</feature>
<evidence type="ECO:0000313" key="3">
    <source>
        <dbReference type="EMBL" id="RVU03103.1"/>
    </source>
</evidence>
<evidence type="ECO:0000313" key="4">
    <source>
        <dbReference type="Proteomes" id="UP000282759"/>
    </source>
</evidence>
<feature type="signal peptide" evidence="1">
    <location>
        <begin position="1"/>
        <end position="20"/>
    </location>
</feature>
<reference evidence="3 4" key="1">
    <citation type="submission" date="2019-01" db="EMBL/GenBank/DDBJ databases">
        <authorList>
            <person name="Chen W.-M."/>
        </authorList>
    </citation>
    <scope>NUCLEOTIDE SEQUENCE [LARGE SCALE GENOMIC DNA]</scope>
    <source>
        <strain evidence="3 4">YBJ-36</strain>
    </source>
</reference>
<dbReference type="EMBL" id="SACK01000001">
    <property type="protein sequence ID" value="RVU03103.1"/>
    <property type="molecule type" value="Genomic_DNA"/>
</dbReference>
<protein>
    <submittedName>
        <fullName evidence="3">DUF3857 domain-containing protein</fullName>
    </submittedName>
</protein>
<dbReference type="AlphaFoldDB" id="A0A3S2V4C9"/>
<keyword evidence="4" id="KW-1185">Reference proteome</keyword>
<dbReference type="RefSeq" id="WP_127703468.1">
    <property type="nucleotide sequence ID" value="NZ_SACK01000001.1"/>
</dbReference>
<comment type="caution">
    <text evidence="3">The sequence shown here is derived from an EMBL/GenBank/DDBJ whole genome shotgun (WGS) entry which is preliminary data.</text>
</comment>
<evidence type="ECO:0000259" key="2">
    <source>
        <dbReference type="Pfam" id="PF12969"/>
    </source>
</evidence>
<organism evidence="3 4">
    <name type="scientific">Mucilaginibacter limnophilus</name>
    <dbReference type="NCBI Taxonomy" id="1932778"/>
    <lineage>
        <taxon>Bacteria</taxon>
        <taxon>Pseudomonadati</taxon>
        <taxon>Bacteroidota</taxon>
        <taxon>Sphingobacteriia</taxon>
        <taxon>Sphingobacteriales</taxon>
        <taxon>Sphingobacteriaceae</taxon>
        <taxon>Mucilaginibacter</taxon>
    </lineage>
</organism>